<dbReference type="InterPro" id="IPR046796">
    <property type="entry name" value="Transposase_32_dom"/>
</dbReference>
<comment type="caution">
    <text evidence="3">The sequence shown here is derived from an EMBL/GenBank/DDBJ whole genome shotgun (WGS) entry which is preliminary data.</text>
</comment>
<dbReference type="PANTHER" id="PTHR33180">
    <property type="entry name" value="PHOTOSYSTEM II CP43 REACTION CENTER PROTEIN"/>
    <property type="match status" value="1"/>
</dbReference>
<dbReference type="Pfam" id="PF20167">
    <property type="entry name" value="Transposase_32"/>
    <property type="match status" value="1"/>
</dbReference>
<feature type="compositionally biased region" description="Basic residues" evidence="1">
    <location>
        <begin position="37"/>
        <end position="46"/>
    </location>
</feature>
<accession>A0A2G3A6C6</accession>
<proteinExistence type="predicted"/>
<name>A0A2G3A6C6_CAPAN</name>
<reference evidence="3 4" key="1">
    <citation type="journal article" date="2014" name="Nat. Genet.">
        <title>Genome sequence of the hot pepper provides insights into the evolution of pungency in Capsicum species.</title>
        <authorList>
            <person name="Kim S."/>
            <person name="Park M."/>
            <person name="Yeom S.I."/>
            <person name="Kim Y.M."/>
            <person name="Lee J.M."/>
            <person name="Lee H.A."/>
            <person name="Seo E."/>
            <person name="Choi J."/>
            <person name="Cheong K."/>
            <person name="Kim K.T."/>
            <person name="Jung K."/>
            <person name="Lee G.W."/>
            <person name="Oh S.K."/>
            <person name="Bae C."/>
            <person name="Kim S.B."/>
            <person name="Lee H.Y."/>
            <person name="Kim S.Y."/>
            <person name="Kim M.S."/>
            <person name="Kang B.C."/>
            <person name="Jo Y.D."/>
            <person name="Yang H.B."/>
            <person name="Jeong H.J."/>
            <person name="Kang W.H."/>
            <person name="Kwon J.K."/>
            <person name="Shin C."/>
            <person name="Lim J.Y."/>
            <person name="Park J.H."/>
            <person name="Huh J.H."/>
            <person name="Kim J.S."/>
            <person name="Kim B.D."/>
            <person name="Cohen O."/>
            <person name="Paran I."/>
            <person name="Suh M.C."/>
            <person name="Lee S.B."/>
            <person name="Kim Y.K."/>
            <person name="Shin Y."/>
            <person name="Noh S.J."/>
            <person name="Park J."/>
            <person name="Seo Y.S."/>
            <person name="Kwon S.Y."/>
            <person name="Kim H.A."/>
            <person name="Park J.M."/>
            <person name="Kim H.J."/>
            <person name="Choi S.B."/>
            <person name="Bosland P.W."/>
            <person name="Reeves G."/>
            <person name="Jo S.H."/>
            <person name="Lee B.W."/>
            <person name="Cho H.T."/>
            <person name="Choi H.S."/>
            <person name="Lee M.S."/>
            <person name="Yu Y."/>
            <person name="Do Choi Y."/>
            <person name="Park B.S."/>
            <person name="van Deynze A."/>
            <person name="Ashrafi H."/>
            <person name="Hill T."/>
            <person name="Kim W.T."/>
            <person name="Pai H.S."/>
            <person name="Ahn H.K."/>
            <person name="Yeam I."/>
            <person name="Giovannoni J.J."/>
            <person name="Rose J.K."/>
            <person name="Sorensen I."/>
            <person name="Lee S.J."/>
            <person name="Kim R.W."/>
            <person name="Choi I.Y."/>
            <person name="Choi B.S."/>
            <person name="Lim J.S."/>
            <person name="Lee Y.H."/>
            <person name="Choi D."/>
        </authorList>
    </citation>
    <scope>NUCLEOTIDE SEQUENCE [LARGE SCALE GENOMIC DNA]</scope>
    <source>
        <strain evidence="4">cv. CM334</strain>
    </source>
</reference>
<dbReference type="Gramene" id="PHT89784">
    <property type="protein sequence ID" value="PHT89784"/>
    <property type="gene ID" value="T459_04897"/>
</dbReference>
<feature type="compositionally biased region" description="Basic and acidic residues" evidence="1">
    <location>
        <begin position="56"/>
        <end position="67"/>
    </location>
</feature>
<dbReference type="PANTHER" id="PTHR33180:SF31">
    <property type="entry name" value="POLYPROTEIN PROTEIN"/>
    <property type="match status" value="1"/>
</dbReference>
<dbReference type="EMBL" id="AYRZ02000002">
    <property type="protein sequence ID" value="PHT89784.1"/>
    <property type="molecule type" value="Genomic_DNA"/>
</dbReference>
<protein>
    <recommendedName>
        <fullName evidence="2">Putative plant transposon protein domain-containing protein</fullName>
    </recommendedName>
</protein>
<feature type="compositionally biased region" description="Basic residues" evidence="1">
    <location>
        <begin position="1"/>
        <end position="15"/>
    </location>
</feature>
<dbReference type="Proteomes" id="UP000222542">
    <property type="component" value="Unassembled WGS sequence"/>
</dbReference>
<feature type="region of interest" description="Disordered" evidence="1">
    <location>
        <begin position="1"/>
        <end position="103"/>
    </location>
</feature>
<evidence type="ECO:0000313" key="4">
    <source>
        <dbReference type="Proteomes" id="UP000222542"/>
    </source>
</evidence>
<evidence type="ECO:0000259" key="2">
    <source>
        <dbReference type="Pfam" id="PF20167"/>
    </source>
</evidence>
<gene>
    <name evidence="3" type="ORF">T459_04897</name>
</gene>
<evidence type="ECO:0000256" key="1">
    <source>
        <dbReference type="SAM" id="MobiDB-lite"/>
    </source>
</evidence>
<dbReference type="AlphaFoldDB" id="A0A2G3A6C6"/>
<evidence type="ECO:0000313" key="3">
    <source>
        <dbReference type="EMBL" id="PHT89784.1"/>
    </source>
</evidence>
<keyword evidence="4" id="KW-1185">Reference proteome</keyword>
<reference evidence="3 4" key="2">
    <citation type="journal article" date="2017" name="Genome Biol.">
        <title>New reference genome sequences of hot pepper reveal the massive evolution of plant disease-resistance genes by retroduplication.</title>
        <authorList>
            <person name="Kim S."/>
            <person name="Park J."/>
            <person name="Yeom S.I."/>
            <person name="Kim Y.M."/>
            <person name="Seo E."/>
            <person name="Kim K.T."/>
            <person name="Kim M.S."/>
            <person name="Lee J.M."/>
            <person name="Cheong K."/>
            <person name="Shin H.S."/>
            <person name="Kim S.B."/>
            <person name="Han K."/>
            <person name="Lee J."/>
            <person name="Park M."/>
            <person name="Lee H.A."/>
            <person name="Lee H.Y."/>
            <person name="Lee Y."/>
            <person name="Oh S."/>
            <person name="Lee J.H."/>
            <person name="Choi E."/>
            <person name="Choi E."/>
            <person name="Lee S.E."/>
            <person name="Jeon J."/>
            <person name="Kim H."/>
            <person name="Choi G."/>
            <person name="Song H."/>
            <person name="Lee J."/>
            <person name="Lee S.C."/>
            <person name="Kwon J.K."/>
            <person name="Lee H.Y."/>
            <person name="Koo N."/>
            <person name="Hong Y."/>
            <person name="Kim R.W."/>
            <person name="Kang W.H."/>
            <person name="Huh J.H."/>
            <person name="Kang B.C."/>
            <person name="Yang T.J."/>
            <person name="Lee Y.H."/>
            <person name="Bennetzen J.L."/>
            <person name="Choi D."/>
        </authorList>
    </citation>
    <scope>NUCLEOTIDE SEQUENCE [LARGE SCALE GENOMIC DNA]</scope>
    <source>
        <strain evidence="4">cv. CM334</strain>
    </source>
</reference>
<feature type="domain" description="Putative plant transposon protein" evidence="2">
    <location>
        <begin position="179"/>
        <end position="362"/>
    </location>
</feature>
<dbReference type="OMA" id="ASEPNIW"/>
<sequence>MAPKGKNLKSTKKVTKGSASRRLFNEESDYEEEKPLLRKQKKKQSFKKTPPPPPVKVEESEEKHNSDQLEFEEHESGQPEFEGPSTESPFAEPQDDKDSPIRETMVKCKNPKVRDKTRWQIPKVHKIFFNGLHRTNRRAVKRPIFEEKRIITKGLIRYSKVGQKFHGYDLGWTTRGGNSFLPALVRDFYANYQAHLENMCREGEKAADQPLLDKVLVQGVMVDISEATINRFLYGPNFTPQATLPTFYVQLNHRENQQNWLDTLIADEQPKWLINSGERIFKASLNSEVRFWWGIVRTWLMPTDGDNIFADDRAILVTSFVANLKLNFGEIIAKEIKNHVSRSDIAYPFPYLITRLCRAANVLKIMGLEEELLAKKTHNPIRNEEI</sequence>
<organism evidence="3 4">
    <name type="scientific">Capsicum annuum</name>
    <name type="common">Capsicum pepper</name>
    <dbReference type="NCBI Taxonomy" id="4072"/>
    <lineage>
        <taxon>Eukaryota</taxon>
        <taxon>Viridiplantae</taxon>
        <taxon>Streptophyta</taxon>
        <taxon>Embryophyta</taxon>
        <taxon>Tracheophyta</taxon>
        <taxon>Spermatophyta</taxon>
        <taxon>Magnoliopsida</taxon>
        <taxon>eudicotyledons</taxon>
        <taxon>Gunneridae</taxon>
        <taxon>Pentapetalae</taxon>
        <taxon>asterids</taxon>
        <taxon>lamiids</taxon>
        <taxon>Solanales</taxon>
        <taxon>Solanaceae</taxon>
        <taxon>Solanoideae</taxon>
        <taxon>Capsiceae</taxon>
        <taxon>Capsicum</taxon>
    </lineage>
</organism>
<feature type="compositionally biased region" description="Basic and acidic residues" evidence="1">
    <location>
        <begin position="94"/>
        <end position="103"/>
    </location>
</feature>